<dbReference type="InterPro" id="IPR058245">
    <property type="entry name" value="NreC/VraR/RcsB-like_REC"/>
</dbReference>
<keyword evidence="7" id="KW-1185">Reference proteome</keyword>
<dbReference type="Gene3D" id="3.40.50.2300">
    <property type="match status" value="1"/>
</dbReference>
<feature type="domain" description="Response regulatory" evidence="5">
    <location>
        <begin position="22"/>
        <end position="140"/>
    </location>
</feature>
<dbReference type="InterPro" id="IPR039420">
    <property type="entry name" value="WalR-like"/>
</dbReference>
<dbReference type="PANTHER" id="PTHR43214">
    <property type="entry name" value="TWO-COMPONENT RESPONSE REGULATOR"/>
    <property type="match status" value="1"/>
</dbReference>
<dbReference type="PROSITE" id="PS00622">
    <property type="entry name" value="HTH_LUXR_1"/>
    <property type="match status" value="1"/>
</dbReference>
<keyword evidence="1" id="KW-0597">Phosphoprotein</keyword>
<evidence type="ECO:0000256" key="1">
    <source>
        <dbReference type="ARBA" id="ARBA00022553"/>
    </source>
</evidence>
<dbReference type="eggNOG" id="COG2197">
    <property type="taxonomic scope" value="Bacteria"/>
</dbReference>
<dbReference type="Pfam" id="PF00196">
    <property type="entry name" value="GerE"/>
    <property type="match status" value="1"/>
</dbReference>
<name>B1WRT0_CROS5</name>
<dbReference type="GO" id="GO:0000160">
    <property type="term" value="P:phosphorelay signal transduction system"/>
    <property type="evidence" value="ECO:0007669"/>
    <property type="project" value="InterPro"/>
</dbReference>
<reference evidence="6 7" key="1">
    <citation type="journal article" date="2008" name="Proc. Natl. Acad. Sci. U.S.A.">
        <title>The genome of Cyanothece 51142, a unicellular diazotrophic cyanobacterium important in the marine nitrogen cycle.</title>
        <authorList>
            <person name="Welsh E.A."/>
            <person name="Liberton M."/>
            <person name="Stoeckel J."/>
            <person name="Loh T."/>
            <person name="Elvitigala T."/>
            <person name="Wang C."/>
            <person name="Wollam A."/>
            <person name="Fulton R.S."/>
            <person name="Clifton S.W."/>
            <person name="Jacobs J.M."/>
            <person name="Aurora R."/>
            <person name="Ghosh B.K."/>
            <person name="Sherman L.A."/>
            <person name="Smith R.D."/>
            <person name="Wilson R.K."/>
            <person name="Pakrasi H.B."/>
        </authorList>
    </citation>
    <scope>NUCLEOTIDE SEQUENCE [LARGE SCALE GENOMIC DNA]</scope>
    <source>
        <strain evidence="7">ATCC 51142 / BH68</strain>
    </source>
</reference>
<dbReference type="EMBL" id="CP000806">
    <property type="protein sequence ID" value="ACB53521.1"/>
    <property type="molecule type" value="Genomic_DNA"/>
</dbReference>
<dbReference type="InterPro" id="IPR016032">
    <property type="entry name" value="Sig_transdc_resp-reg_C-effctor"/>
</dbReference>
<evidence type="ECO:0000313" key="7">
    <source>
        <dbReference type="Proteomes" id="UP000001203"/>
    </source>
</evidence>
<dbReference type="SUPFAM" id="SSF52172">
    <property type="entry name" value="CheY-like"/>
    <property type="match status" value="1"/>
</dbReference>
<dbReference type="KEGG" id="cyt:cce_4173"/>
<evidence type="ECO:0000259" key="4">
    <source>
        <dbReference type="PROSITE" id="PS50043"/>
    </source>
</evidence>
<dbReference type="Proteomes" id="UP000001203">
    <property type="component" value="Chromosome circular"/>
</dbReference>
<keyword evidence="2" id="KW-0238">DNA-binding</keyword>
<dbReference type="HOGENOM" id="CLU_000445_90_10_3"/>
<comment type="caution">
    <text evidence="3">Lacks conserved residue(s) required for the propagation of feature annotation.</text>
</comment>
<dbReference type="PROSITE" id="PS50043">
    <property type="entry name" value="HTH_LUXR_2"/>
    <property type="match status" value="1"/>
</dbReference>
<dbReference type="PRINTS" id="PR00038">
    <property type="entry name" value="HTHLUXR"/>
</dbReference>
<sequence>MNLKPYLSILHLFNELKMSKISLVLVEDHDLTRVGLLAALKQVEQIEVLGEAANGHQGVKIIKEENPDLAIVALNLPDIDGIEVTQRLKNDPHTHSTRILILTNTTQEKDVLAAFVAGADSYLLKDIEFTQLIEAIKNTHEGNSWIDPNIANIVLQQIKKPVTAKAELSSVSVNHSSNNNHSVQLEETTCIEEDPQHLFEISPLTDREFDVLELIVGGCNNADIAEKLCITVGTVKTHVRNILNKLCVDDRTQAAVRALRSGLVE</sequence>
<dbReference type="InterPro" id="IPR000792">
    <property type="entry name" value="Tscrpt_reg_LuxR_C"/>
</dbReference>
<dbReference type="InterPro" id="IPR011006">
    <property type="entry name" value="CheY-like_superfamily"/>
</dbReference>
<evidence type="ECO:0000256" key="3">
    <source>
        <dbReference type="PROSITE-ProRule" id="PRU00169"/>
    </source>
</evidence>
<dbReference type="PANTHER" id="PTHR43214:SF43">
    <property type="entry name" value="TWO-COMPONENT RESPONSE REGULATOR"/>
    <property type="match status" value="1"/>
</dbReference>
<dbReference type="CDD" id="cd17535">
    <property type="entry name" value="REC_NarL-like"/>
    <property type="match status" value="1"/>
</dbReference>
<dbReference type="PROSITE" id="PS50110">
    <property type="entry name" value="RESPONSE_REGULATORY"/>
    <property type="match status" value="1"/>
</dbReference>
<dbReference type="STRING" id="43989.cce_4173"/>
<accession>B1WRT0</accession>
<protein>
    <submittedName>
        <fullName evidence="6">Two-component response regulator</fullName>
    </submittedName>
</protein>
<feature type="domain" description="HTH luxR-type" evidence="4">
    <location>
        <begin position="197"/>
        <end position="262"/>
    </location>
</feature>
<gene>
    <name evidence="6" type="ordered locus">cce_4173</name>
</gene>
<dbReference type="InterPro" id="IPR001789">
    <property type="entry name" value="Sig_transdc_resp-reg_receiver"/>
</dbReference>
<organism evidence="6 7">
    <name type="scientific">Crocosphaera subtropica (strain ATCC 51142 / BH68)</name>
    <name type="common">Cyanothece sp. (strain ATCC 51142)</name>
    <dbReference type="NCBI Taxonomy" id="43989"/>
    <lineage>
        <taxon>Bacteria</taxon>
        <taxon>Bacillati</taxon>
        <taxon>Cyanobacteriota</taxon>
        <taxon>Cyanophyceae</taxon>
        <taxon>Oscillatoriophycideae</taxon>
        <taxon>Chroococcales</taxon>
        <taxon>Aphanothecaceae</taxon>
        <taxon>Crocosphaera</taxon>
        <taxon>Crocosphaera subtropica</taxon>
    </lineage>
</organism>
<evidence type="ECO:0000313" key="6">
    <source>
        <dbReference type="EMBL" id="ACB53521.1"/>
    </source>
</evidence>
<dbReference type="GO" id="GO:0003677">
    <property type="term" value="F:DNA binding"/>
    <property type="evidence" value="ECO:0007669"/>
    <property type="project" value="UniProtKB-KW"/>
</dbReference>
<dbReference type="SUPFAM" id="SSF46894">
    <property type="entry name" value="C-terminal effector domain of the bipartite response regulators"/>
    <property type="match status" value="1"/>
</dbReference>
<dbReference type="Pfam" id="PF00072">
    <property type="entry name" value="Response_reg"/>
    <property type="match status" value="1"/>
</dbReference>
<dbReference type="GO" id="GO:0006355">
    <property type="term" value="P:regulation of DNA-templated transcription"/>
    <property type="evidence" value="ECO:0007669"/>
    <property type="project" value="InterPro"/>
</dbReference>
<dbReference type="SMART" id="SM00448">
    <property type="entry name" value="REC"/>
    <property type="match status" value="1"/>
</dbReference>
<evidence type="ECO:0000259" key="5">
    <source>
        <dbReference type="PROSITE" id="PS50110"/>
    </source>
</evidence>
<evidence type="ECO:0000256" key="2">
    <source>
        <dbReference type="ARBA" id="ARBA00023125"/>
    </source>
</evidence>
<proteinExistence type="predicted"/>
<dbReference type="AlphaFoldDB" id="B1WRT0"/>
<dbReference type="CDD" id="cd06170">
    <property type="entry name" value="LuxR_C_like"/>
    <property type="match status" value="1"/>
</dbReference>
<dbReference type="SMART" id="SM00421">
    <property type="entry name" value="HTH_LUXR"/>
    <property type="match status" value="1"/>
</dbReference>